<dbReference type="HOGENOM" id="CLU_3206091_0_0_9"/>
<dbReference type="EMBL" id="ACBY02000011">
    <property type="protein sequence ID" value="EFB77410.1"/>
    <property type="molecule type" value="Genomic_DNA"/>
</dbReference>
<evidence type="ECO:0000313" key="1">
    <source>
        <dbReference type="EMBL" id="EFB77410.1"/>
    </source>
</evidence>
<dbReference type="Proteomes" id="UP000003438">
    <property type="component" value="Unassembled WGS sequence"/>
</dbReference>
<reference evidence="1" key="1">
    <citation type="submission" date="2009-12" db="EMBL/GenBank/DDBJ databases">
        <authorList>
            <person name="Weinstock G."/>
            <person name="Sodergren E."/>
            <person name="Clifton S."/>
            <person name="Fulton L."/>
            <person name="Fulton B."/>
            <person name="Courtney L."/>
            <person name="Fronick C."/>
            <person name="Harrison M."/>
            <person name="Strong C."/>
            <person name="Farmer C."/>
            <person name="Delahaunty K."/>
            <person name="Markovic C."/>
            <person name="Hall O."/>
            <person name="Minx P."/>
            <person name="Tomlinson C."/>
            <person name="Mitreva M."/>
            <person name="Nelson J."/>
            <person name="Hou S."/>
            <person name="Wollam A."/>
            <person name="Pepin K.H."/>
            <person name="Johnson M."/>
            <person name="Bhonagiri V."/>
            <person name="Nash W.E."/>
            <person name="Warren W."/>
            <person name="Chinwalla A."/>
            <person name="Mardis E.R."/>
            <person name="Wilson R.K."/>
        </authorList>
    </citation>
    <scope>NUCLEOTIDE SEQUENCE [LARGE SCALE GENOMIC DNA]</scope>
    <source>
        <strain evidence="1">DSM 15176</strain>
    </source>
</reference>
<sequence>MQRVYHRISASYAKNTVTTETGEGFPVGLRPEDPPFFLHRHRRGE</sequence>
<protein>
    <submittedName>
        <fullName evidence="1">Uncharacterized protein</fullName>
    </submittedName>
</protein>
<organism evidence="1 2">
    <name type="scientific">Subdoligranulum variabile DSM 15176</name>
    <dbReference type="NCBI Taxonomy" id="411471"/>
    <lineage>
        <taxon>Bacteria</taxon>
        <taxon>Bacillati</taxon>
        <taxon>Bacillota</taxon>
        <taxon>Clostridia</taxon>
        <taxon>Eubacteriales</taxon>
        <taxon>Oscillospiraceae</taxon>
        <taxon>Subdoligranulum</taxon>
    </lineage>
</organism>
<dbReference type="AlphaFoldDB" id="D1PIQ1"/>
<evidence type="ECO:0000313" key="2">
    <source>
        <dbReference type="Proteomes" id="UP000003438"/>
    </source>
</evidence>
<dbReference type="STRING" id="411471.SUBVAR_04216"/>
<comment type="caution">
    <text evidence="1">The sequence shown here is derived from an EMBL/GenBank/DDBJ whole genome shotgun (WGS) entry which is preliminary data.</text>
</comment>
<gene>
    <name evidence="1" type="ORF">SUBVAR_04216</name>
</gene>
<proteinExistence type="predicted"/>
<name>D1PIQ1_9FIRM</name>
<accession>D1PIQ1</accession>
<keyword evidence="2" id="KW-1185">Reference proteome</keyword>